<dbReference type="Gene3D" id="2.60.40.1080">
    <property type="match status" value="2"/>
</dbReference>
<dbReference type="InterPro" id="IPR003343">
    <property type="entry name" value="Big_2"/>
</dbReference>
<dbReference type="AlphaFoldDB" id="A0A4Y7RL54"/>
<dbReference type="SUPFAM" id="SSF49373">
    <property type="entry name" value="Invasin/intimin cell-adhesion fragments"/>
    <property type="match status" value="2"/>
</dbReference>
<dbReference type="Proteomes" id="UP000297597">
    <property type="component" value="Unassembled WGS sequence"/>
</dbReference>
<dbReference type="OrthoDB" id="1804660at2"/>
<keyword evidence="1" id="KW-0812">Transmembrane</keyword>
<proteinExistence type="predicted"/>
<accession>A0A4Y7RL54</accession>
<evidence type="ECO:0000256" key="1">
    <source>
        <dbReference type="SAM" id="Phobius"/>
    </source>
</evidence>
<evidence type="ECO:0000313" key="3">
    <source>
        <dbReference type="EMBL" id="TEB09583.1"/>
    </source>
</evidence>
<comment type="caution">
    <text evidence="3">The sequence shown here is derived from an EMBL/GenBank/DDBJ whole genome shotgun (WGS) entry which is preliminary data.</text>
</comment>
<sequence>MKDRKRFLTACNIIKKTLSGAVGLSLLETAIALSVMVFIVITFSLVVANNYKSLNSSGQKSSANYGYQSTMENNIAQGGPGTSDSMSITLKDSGGGQVNINLIGLRSTAGNLTSFLPASSVNGVAVNGVSLAPGSLTLLEGGDNGSLTTTISPSSASNKNVTWTSSDTQVATVTGSGLTAAVAPVSSGYAVITVTTIDGGFTATCEVTVNECVHVTGVTVSPASTSIKKKKTTTLTATVLPADATNKSVTWSSSDTGIATVDGNGVVTAKNTAGSCIIKVTTMDGGYVANCNVTVNN</sequence>
<dbReference type="GO" id="GO:0033918">
    <property type="term" value="F:kappa-carrageenase activity"/>
    <property type="evidence" value="ECO:0007669"/>
    <property type="project" value="UniProtKB-EC"/>
</dbReference>
<keyword evidence="1" id="KW-1133">Transmembrane helix</keyword>
<keyword evidence="4" id="KW-1185">Reference proteome</keyword>
<dbReference type="EMBL" id="QFFZ01000043">
    <property type="protein sequence ID" value="TEB09583.1"/>
    <property type="molecule type" value="Genomic_DNA"/>
</dbReference>
<protein>
    <submittedName>
        <fullName evidence="3">Kappa-carrageenase</fullName>
        <ecNumber evidence="3">3.2.1.83</ecNumber>
    </submittedName>
</protein>
<reference evidence="3 4" key="1">
    <citation type="journal article" date="2018" name="Environ. Microbiol.">
        <title>Novel energy conservation strategies and behaviour of Pelotomaculum schinkii driving syntrophic propionate catabolism.</title>
        <authorList>
            <person name="Hidalgo-Ahumada C.A.P."/>
            <person name="Nobu M.K."/>
            <person name="Narihiro T."/>
            <person name="Tamaki H."/>
            <person name="Liu W.T."/>
            <person name="Kamagata Y."/>
            <person name="Stams A.J.M."/>
            <person name="Imachi H."/>
            <person name="Sousa D.Z."/>
        </authorList>
    </citation>
    <scope>NUCLEOTIDE SEQUENCE [LARGE SCALE GENOMIC DNA]</scope>
    <source>
        <strain evidence="3 4">MGP</strain>
    </source>
</reference>
<feature type="domain" description="BIG2" evidence="2">
    <location>
        <begin position="125"/>
        <end position="206"/>
    </location>
</feature>
<name>A0A4Y7RL54_9FIRM</name>
<keyword evidence="3" id="KW-0378">Hydrolase</keyword>
<evidence type="ECO:0000313" key="4">
    <source>
        <dbReference type="Proteomes" id="UP000297597"/>
    </source>
</evidence>
<keyword evidence="1" id="KW-0472">Membrane</keyword>
<dbReference type="InterPro" id="IPR008964">
    <property type="entry name" value="Invasin/intimin_cell_adhesion"/>
</dbReference>
<gene>
    <name evidence="3" type="primary">cgkA</name>
    <name evidence="3" type="ORF">Pmgp_03014</name>
</gene>
<dbReference type="RefSeq" id="WP_134214799.1">
    <property type="nucleotide sequence ID" value="NZ_QFFZ01000043.1"/>
</dbReference>
<dbReference type="EC" id="3.2.1.83" evidence="3"/>
<dbReference type="SMART" id="SM00635">
    <property type="entry name" value="BID_2"/>
    <property type="match status" value="2"/>
</dbReference>
<feature type="transmembrane region" description="Helical" evidence="1">
    <location>
        <begin position="21"/>
        <end position="47"/>
    </location>
</feature>
<feature type="domain" description="BIG2" evidence="2">
    <location>
        <begin position="214"/>
        <end position="292"/>
    </location>
</feature>
<dbReference type="Pfam" id="PF02368">
    <property type="entry name" value="Big_2"/>
    <property type="match status" value="2"/>
</dbReference>
<evidence type="ECO:0000259" key="2">
    <source>
        <dbReference type="SMART" id="SM00635"/>
    </source>
</evidence>
<keyword evidence="3" id="KW-0326">Glycosidase</keyword>
<organism evidence="3 4">
    <name type="scientific">Pelotomaculum propionicicum</name>
    <dbReference type="NCBI Taxonomy" id="258475"/>
    <lineage>
        <taxon>Bacteria</taxon>
        <taxon>Bacillati</taxon>
        <taxon>Bacillota</taxon>
        <taxon>Clostridia</taxon>
        <taxon>Eubacteriales</taxon>
        <taxon>Desulfotomaculaceae</taxon>
        <taxon>Pelotomaculum</taxon>
    </lineage>
</organism>